<dbReference type="Proteomes" id="UP000000759">
    <property type="component" value="Chromosome 23"/>
</dbReference>
<dbReference type="HOGENOM" id="CLU_838011_0_0_1"/>
<protein>
    <submittedName>
        <fullName evidence="2">Uncharacterized protein</fullName>
    </submittedName>
</protein>
<proteinExistence type="predicted"/>
<dbReference type="GO" id="GO:0016020">
    <property type="term" value="C:membrane"/>
    <property type="evidence" value="ECO:0007669"/>
    <property type="project" value="TreeGrafter"/>
</dbReference>
<feature type="transmembrane region" description="Helical" evidence="1">
    <location>
        <begin position="73"/>
        <end position="99"/>
    </location>
</feature>
<sequence>MAPKQSSSSKAAAMPSAPLISTDPVLTAAPPPWHSVALVGVLSAFFVQTIPSLDELDRVATVQRFTRILFPTLVPSLMGLCYIRTAVALLIWGTSFYLVCFSPGWEQSTGYQKGSRLRIVPNRVSGIKTMFPFTSWSWNLLGLSFTLNAYIAYSAALATHNNPDGTSLEQSVHPWILRLALLCWECAAPFTLLVAAVIRYVIWPSVLRAKDGDTANLKHVRNVLMHNVNVVLAVSETFGLSGLSTVPSHVGVAPLIGLIYVVFSWSMTTSWNEPAHGPQFIYFFLDTTMPGYAPSVALLALLAVLILFYAVFGVSEPLLRALDGTSYGLAHAAVATLLCASVCRFRD</sequence>
<dbReference type="RefSeq" id="XP_002184303.1">
    <property type="nucleotide sequence ID" value="XM_002184267.1"/>
</dbReference>
<keyword evidence="1" id="KW-0812">Transmembrane</keyword>
<feature type="transmembrane region" description="Helical" evidence="1">
    <location>
        <begin position="179"/>
        <end position="203"/>
    </location>
</feature>
<feature type="transmembrane region" description="Helical" evidence="1">
    <location>
        <begin position="136"/>
        <end position="158"/>
    </location>
</feature>
<name>B7GB37_PHATC</name>
<reference evidence="2 3" key="1">
    <citation type="journal article" date="2008" name="Nature">
        <title>The Phaeodactylum genome reveals the evolutionary history of diatom genomes.</title>
        <authorList>
            <person name="Bowler C."/>
            <person name="Allen A.E."/>
            <person name="Badger J.H."/>
            <person name="Grimwood J."/>
            <person name="Jabbari K."/>
            <person name="Kuo A."/>
            <person name="Maheswari U."/>
            <person name="Martens C."/>
            <person name="Maumus F."/>
            <person name="Otillar R.P."/>
            <person name="Rayko E."/>
            <person name="Salamov A."/>
            <person name="Vandepoele K."/>
            <person name="Beszteri B."/>
            <person name="Gruber A."/>
            <person name="Heijde M."/>
            <person name="Katinka M."/>
            <person name="Mock T."/>
            <person name="Valentin K."/>
            <person name="Verret F."/>
            <person name="Berges J.A."/>
            <person name="Brownlee C."/>
            <person name="Cadoret J.P."/>
            <person name="Chiovitti A."/>
            <person name="Choi C.J."/>
            <person name="Coesel S."/>
            <person name="De Martino A."/>
            <person name="Detter J.C."/>
            <person name="Durkin C."/>
            <person name="Falciatore A."/>
            <person name="Fournet J."/>
            <person name="Haruta M."/>
            <person name="Huysman M.J."/>
            <person name="Jenkins B.D."/>
            <person name="Jiroutova K."/>
            <person name="Jorgensen R.E."/>
            <person name="Joubert Y."/>
            <person name="Kaplan A."/>
            <person name="Kroger N."/>
            <person name="Kroth P.G."/>
            <person name="La Roche J."/>
            <person name="Lindquist E."/>
            <person name="Lommer M."/>
            <person name="Martin-Jezequel V."/>
            <person name="Lopez P.J."/>
            <person name="Lucas S."/>
            <person name="Mangogna M."/>
            <person name="McGinnis K."/>
            <person name="Medlin L.K."/>
            <person name="Montsant A."/>
            <person name="Oudot-Le Secq M.P."/>
            <person name="Napoli C."/>
            <person name="Obornik M."/>
            <person name="Parker M.S."/>
            <person name="Petit J.L."/>
            <person name="Porcel B.M."/>
            <person name="Poulsen N."/>
            <person name="Robison M."/>
            <person name="Rychlewski L."/>
            <person name="Rynearson T.A."/>
            <person name="Schmutz J."/>
            <person name="Shapiro H."/>
            <person name="Siaut M."/>
            <person name="Stanley M."/>
            <person name="Sussman M.R."/>
            <person name="Taylor A.R."/>
            <person name="Vardi A."/>
            <person name="von Dassow P."/>
            <person name="Vyverman W."/>
            <person name="Willis A."/>
            <person name="Wyrwicz L.S."/>
            <person name="Rokhsar D.S."/>
            <person name="Weissenbach J."/>
            <person name="Armbrust E.V."/>
            <person name="Green B.R."/>
            <person name="Van de Peer Y."/>
            <person name="Grigoriev I.V."/>
        </authorList>
    </citation>
    <scope>NUCLEOTIDE SEQUENCE [LARGE SCALE GENOMIC DNA]</scope>
    <source>
        <strain evidence="2 3">CCAP 1055/1</strain>
    </source>
</reference>
<dbReference type="KEGG" id="pti:PHATRDRAFT_40317"/>
<feature type="transmembrane region" description="Helical" evidence="1">
    <location>
        <begin position="250"/>
        <end position="271"/>
    </location>
</feature>
<dbReference type="PANTHER" id="PTHR12242:SF1">
    <property type="entry name" value="MYND-TYPE DOMAIN-CONTAINING PROTEIN"/>
    <property type="match status" value="1"/>
</dbReference>
<accession>B7GB37</accession>
<dbReference type="eggNOG" id="ENOG502R6K0">
    <property type="taxonomic scope" value="Eukaryota"/>
</dbReference>
<gene>
    <name evidence="2" type="ORF">PHATRDRAFT_40317</name>
</gene>
<dbReference type="PaxDb" id="2850-Phatr40317"/>
<reference evidence="3" key="2">
    <citation type="submission" date="2008-08" db="EMBL/GenBank/DDBJ databases">
        <authorList>
            <consortium name="Diatom Consortium"/>
            <person name="Grigoriev I."/>
            <person name="Grimwood J."/>
            <person name="Kuo A."/>
            <person name="Otillar R.P."/>
            <person name="Salamov A."/>
            <person name="Detter J.C."/>
            <person name="Lindquist E."/>
            <person name="Shapiro H."/>
            <person name="Lucas S."/>
            <person name="Glavina del Rio T."/>
            <person name="Pitluck S."/>
            <person name="Rokhsar D."/>
            <person name="Bowler C."/>
        </authorList>
    </citation>
    <scope>GENOME REANNOTATION</scope>
    <source>
        <strain evidence="3">CCAP 1055/1</strain>
    </source>
</reference>
<evidence type="ECO:0000256" key="1">
    <source>
        <dbReference type="SAM" id="Phobius"/>
    </source>
</evidence>
<dbReference type="GeneID" id="7198196"/>
<feature type="transmembrane region" description="Helical" evidence="1">
    <location>
        <begin position="223"/>
        <end position="243"/>
    </location>
</feature>
<dbReference type="EMBL" id="CM000625">
    <property type="protein sequence ID" value="EEC44052.1"/>
    <property type="molecule type" value="Genomic_DNA"/>
</dbReference>
<evidence type="ECO:0000313" key="2">
    <source>
        <dbReference type="EMBL" id="EEC44052.1"/>
    </source>
</evidence>
<feature type="transmembrane region" description="Helical" evidence="1">
    <location>
        <begin position="291"/>
        <end position="312"/>
    </location>
</feature>
<organism evidence="2 3">
    <name type="scientific">Phaeodactylum tricornutum (strain CCAP 1055/1)</name>
    <dbReference type="NCBI Taxonomy" id="556484"/>
    <lineage>
        <taxon>Eukaryota</taxon>
        <taxon>Sar</taxon>
        <taxon>Stramenopiles</taxon>
        <taxon>Ochrophyta</taxon>
        <taxon>Bacillariophyta</taxon>
        <taxon>Bacillariophyceae</taxon>
        <taxon>Bacillariophycidae</taxon>
        <taxon>Naviculales</taxon>
        <taxon>Phaeodactylaceae</taxon>
        <taxon>Phaeodactylum</taxon>
    </lineage>
</organism>
<keyword evidence="1" id="KW-1133">Transmembrane helix</keyword>
<evidence type="ECO:0000313" key="3">
    <source>
        <dbReference type="Proteomes" id="UP000000759"/>
    </source>
</evidence>
<dbReference type="OrthoDB" id="43188at2759"/>
<keyword evidence="3" id="KW-1185">Reference proteome</keyword>
<dbReference type="AlphaFoldDB" id="B7GB37"/>
<keyword evidence="1" id="KW-0472">Membrane</keyword>
<dbReference type="PANTHER" id="PTHR12242">
    <property type="entry name" value="OS02G0130600 PROTEIN-RELATED"/>
    <property type="match status" value="1"/>
</dbReference>
<dbReference type="InParanoid" id="B7GB37"/>